<proteinExistence type="inferred from homology"/>
<dbReference type="InterPro" id="IPR006447">
    <property type="entry name" value="Myb_dom_plants"/>
</dbReference>
<comment type="caution">
    <text evidence="9">The sequence shown here is derived from an EMBL/GenBank/DDBJ whole genome shotgun (WGS) entry which is preliminary data.</text>
</comment>
<sequence>MTNRVSSQTAQTFSHGGTSGHLFSPPPGSGNDAYFSAVSYGSQHQSHLPNSPFISNSSIDKLPMPLEDSTQAGQPAELANFPEGNREVSWGTDQFQGFLNFSDDVPVQNGQIAQTETTGNVLVSDDHAKRSDWQWADQLMSVEEVLDPNWTELLADVGVDVTEPKEKVLKAFPEAIVQQSQMPQDQNVSTPLGEFSPEGNQLSAAPQNKARMRWTPELHESFVAAINQLGGSERATPKGVLKLMNVKGLTIYHVKSHLQKYRTARYKPESSEGDDCCPACSFLCVRPACSFLCVHTGGSSEKKMSAIDEMKSLDLKTSIDITEALRLQIEVQKKLHEQLEIQRNLQLRIEEQGKYLQMMFEKQRKMESEGSKATSSAVADDTSPSAVQSASGNDKTGAPDQSSPKLEADPLNPSPEGSSPSVGGKHKLQEITAEEEGPSSPKRPREDKSID</sequence>
<reference evidence="10" key="1">
    <citation type="journal article" date="2017" name="Plant J.">
        <title>The pomegranate (Punica granatum L.) genome and the genomics of punicalagin biosynthesis.</title>
        <authorList>
            <person name="Qin G."/>
            <person name="Xu C."/>
            <person name="Ming R."/>
            <person name="Tang H."/>
            <person name="Guyot R."/>
            <person name="Kramer E.M."/>
            <person name="Hu Y."/>
            <person name="Yi X."/>
            <person name="Qi Y."/>
            <person name="Xu X."/>
            <person name="Gao Z."/>
            <person name="Pan H."/>
            <person name="Jian J."/>
            <person name="Tian Y."/>
            <person name="Yue Z."/>
            <person name="Xu Y."/>
        </authorList>
    </citation>
    <scope>NUCLEOTIDE SEQUENCE [LARGE SCALE GENOMIC DNA]</scope>
    <source>
        <strain evidence="10">cv. Dabenzi</strain>
    </source>
</reference>
<dbReference type="InterPro" id="IPR001005">
    <property type="entry name" value="SANT/Myb"/>
</dbReference>
<evidence type="ECO:0000256" key="5">
    <source>
        <dbReference type="ARBA" id="ARBA00023163"/>
    </source>
</evidence>
<dbReference type="Pfam" id="PF14379">
    <property type="entry name" value="Myb_CC_LHEQLE"/>
    <property type="match status" value="1"/>
</dbReference>
<protein>
    <recommendedName>
        <fullName evidence="8">HTH myb-type domain-containing protein</fullName>
    </recommendedName>
</protein>
<keyword evidence="6" id="KW-0539">Nucleus</keyword>
<evidence type="ECO:0000313" key="9">
    <source>
        <dbReference type="EMBL" id="OWM67315.1"/>
    </source>
</evidence>
<feature type="compositionally biased region" description="Polar residues" evidence="7">
    <location>
        <begin position="371"/>
        <end position="404"/>
    </location>
</feature>
<feature type="domain" description="HTH myb-type" evidence="8">
    <location>
        <begin position="207"/>
        <end position="266"/>
    </location>
</feature>
<keyword evidence="5" id="KW-0804">Transcription</keyword>
<evidence type="ECO:0000256" key="2">
    <source>
        <dbReference type="ARBA" id="ARBA00006783"/>
    </source>
</evidence>
<dbReference type="GO" id="GO:0003677">
    <property type="term" value="F:DNA binding"/>
    <property type="evidence" value="ECO:0007669"/>
    <property type="project" value="InterPro"/>
</dbReference>
<dbReference type="FunFam" id="1.10.10.60:FF:000002">
    <property type="entry name" value="Myb family transcription factor"/>
    <property type="match status" value="1"/>
</dbReference>
<evidence type="ECO:0000313" key="10">
    <source>
        <dbReference type="Proteomes" id="UP000197138"/>
    </source>
</evidence>
<dbReference type="Proteomes" id="UP000197138">
    <property type="component" value="Unassembled WGS sequence"/>
</dbReference>
<dbReference type="InterPro" id="IPR025756">
    <property type="entry name" value="Myb_CC_LHEQLE"/>
</dbReference>
<dbReference type="Pfam" id="PF00249">
    <property type="entry name" value="Myb_DNA-binding"/>
    <property type="match status" value="1"/>
</dbReference>
<dbReference type="InterPro" id="IPR009057">
    <property type="entry name" value="Homeodomain-like_sf"/>
</dbReference>
<dbReference type="PROSITE" id="PS51294">
    <property type="entry name" value="HTH_MYB"/>
    <property type="match status" value="1"/>
</dbReference>
<dbReference type="AlphaFoldDB" id="A0A218W3G5"/>
<organism evidence="9 10">
    <name type="scientific">Punica granatum</name>
    <name type="common">Pomegranate</name>
    <dbReference type="NCBI Taxonomy" id="22663"/>
    <lineage>
        <taxon>Eukaryota</taxon>
        <taxon>Viridiplantae</taxon>
        <taxon>Streptophyta</taxon>
        <taxon>Embryophyta</taxon>
        <taxon>Tracheophyta</taxon>
        <taxon>Spermatophyta</taxon>
        <taxon>Magnoliopsida</taxon>
        <taxon>eudicotyledons</taxon>
        <taxon>Gunneridae</taxon>
        <taxon>Pentapetalae</taxon>
        <taxon>rosids</taxon>
        <taxon>malvids</taxon>
        <taxon>Myrtales</taxon>
        <taxon>Lythraceae</taxon>
        <taxon>Punica</taxon>
    </lineage>
</organism>
<dbReference type="PANTHER" id="PTHR31499:SF80">
    <property type="entry name" value="HTH MYB-TYPE DOMAIN-CONTAINING PROTEIN"/>
    <property type="match status" value="1"/>
</dbReference>
<dbReference type="EMBL" id="MTKT01005400">
    <property type="protein sequence ID" value="OWM67315.1"/>
    <property type="molecule type" value="Genomic_DNA"/>
</dbReference>
<feature type="region of interest" description="Disordered" evidence="7">
    <location>
        <begin position="1"/>
        <end position="28"/>
    </location>
</feature>
<evidence type="ECO:0000256" key="4">
    <source>
        <dbReference type="ARBA" id="ARBA00023054"/>
    </source>
</evidence>
<feature type="region of interest" description="Disordered" evidence="7">
    <location>
        <begin position="362"/>
        <end position="451"/>
    </location>
</feature>
<evidence type="ECO:0000256" key="3">
    <source>
        <dbReference type="ARBA" id="ARBA00023015"/>
    </source>
</evidence>
<comment type="subcellular location">
    <subcellularLocation>
        <location evidence="1">Nucleus</location>
    </subcellularLocation>
</comment>
<feature type="compositionally biased region" description="Low complexity" evidence="7">
    <location>
        <begin position="414"/>
        <end position="423"/>
    </location>
</feature>
<dbReference type="NCBIfam" id="TIGR01557">
    <property type="entry name" value="myb_SHAQKYF"/>
    <property type="match status" value="1"/>
</dbReference>
<keyword evidence="3" id="KW-0805">Transcription regulation</keyword>
<dbReference type="GO" id="GO:0005634">
    <property type="term" value="C:nucleus"/>
    <property type="evidence" value="ECO:0007669"/>
    <property type="project" value="UniProtKB-SubCell"/>
</dbReference>
<dbReference type="PANTHER" id="PTHR31499">
    <property type="entry name" value="MYB FAMILY TRANSCRIPTION FACTOR PHL11"/>
    <property type="match status" value="1"/>
</dbReference>
<evidence type="ECO:0000256" key="7">
    <source>
        <dbReference type="SAM" id="MobiDB-lite"/>
    </source>
</evidence>
<feature type="region of interest" description="Disordered" evidence="7">
    <location>
        <begin position="46"/>
        <end position="71"/>
    </location>
</feature>
<dbReference type="Gene3D" id="1.10.10.60">
    <property type="entry name" value="Homeodomain-like"/>
    <property type="match status" value="1"/>
</dbReference>
<comment type="similarity">
    <text evidence="2">Belongs to the MYB-CC family.</text>
</comment>
<evidence type="ECO:0000259" key="8">
    <source>
        <dbReference type="PROSITE" id="PS51294"/>
    </source>
</evidence>
<keyword evidence="4" id="KW-0175">Coiled coil</keyword>
<accession>A0A218W3G5</accession>
<name>A0A218W3G5_PUNGR</name>
<evidence type="ECO:0000256" key="1">
    <source>
        <dbReference type="ARBA" id="ARBA00004123"/>
    </source>
</evidence>
<dbReference type="GO" id="GO:0003700">
    <property type="term" value="F:DNA-binding transcription factor activity"/>
    <property type="evidence" value="ECO:0007669"/>
    <property type="project" value="InterPro"/>
</dbReference>
<gene>
    <name evidence="9" type="ORF">CDL15_Pgr000767</name>
</gene>
<dbReference type="SUPFAM" id="SSF46689">
    <property type="entry name" value="Homeodomain-like"/>
    <property type="match status" value="1"/>
</dbReference>
<dbReference type="InterPro" id="IPR046955">
    <property type="entry name" value="PHR1-like"/>
</dbReference>
<dbReference type="InterPro" id="IPR017930">
    <property type="entry name" value="Myb_dom"/>
</dbReference>
<feature type="compositionally biased region" description="Polar residues" evidence="7">
    <location>
        <begin position="1"/>
        <end position="16"/>
    </location>
</feature>
<feature type="compositionally biased region" description="Polar residues" evidence="7">
    <location>
        <begin position="46"/>
        <end position="59"/>
    </location>
</feature>
<evidence type="ECO:0000256" key="6">
    <source>
        <dbReference type="ARBA" id="ARBA00023242"/>
    </source>
</evidence>